<accession>A0A854Q7I6</accession>
<dbReference type="GO" id="GO:0006367">
    <property type="term" value="P:transcription initiation at RNA polymerase II promoter"/>
    <property type="evidence" value="ECO:0007669"/>
    <property type="project" value="InterPro"/>
</dbReference>
<evidence type="ECO:0000313" key="6">
    <source>
        <dbReference type="Proteomes" id="UP000199727"/>
    </source>
</evidence>
<proteinExistence type="predicted"/>
<dbReference type="EMBL" id="AMKT01000078">
    <property type="protein sequence ID" value="OXG13905.1"/>
    <property type="molecule type" value="Genomic_DNA"/>
</dbReference>
<keyword evidence="2" id="KW-0804">Transcription</keyword>
<dbReference type="InterPro" id="IPR015871">
    <property type="entry name" value="TFIIA_gsu_C"/>
</dbReference>
<gene>
    <name evidence="5" type="ORF">C361_06052</name>
</gene>
<dbReference type="AlphaFoldDB" id="A0A854Q7I6"/>
<dbReference type="Pfam" id="PF02751">
    <property type="entry name" value="TFIIA_gamma_C"/>
    <property type="match status" value="1"/>
</dbReference>
<evidence type="ECO:0000256" key="2">
    <source>
        <dbReference type="ARBA" id="ARBA00023163"/>
    </source>
</evidence>
<dbReference type="Proteomes" id="UP000199727">
    <property type="component" value="Unassembled WGS sequence"/>
</dbReference>
<comment type="caution">
    <text evidence="5">The sequence shown here is derived from an EMBL/GenBank/DDBJ whole genome shotgun (WGS) entry which is preliminary data.</text>
</comment>
<sequence length="75" mass="8041">MAERLHAGVKIKSAVKGHLSTYGLLDNMWTFVVKDPQFKMEGIGGGSDMVGSSGVKIIARKNPDAPELKKKGAKD</sequence>
<dbReference type="GO" id="GO:0005672">
    <property type="term" value="C:transcription factor TFIIA complex"/>
    <property type="evidence" value="ECO:0007669"/>
    <property type="project" value="InterPro"/>
</dbReference>
<protein>
    <submittedName>
        <fullName evidence="5">Transcription initiation factor TFIIA small subunit</fullName>
    </submittedName>
</protein>
<dbReference type="CDD" id="cd10014">
    <property type="entry name" value="TFIIA_gamma_C"/>
    <property type="match status" value="1"/>
</dbReference>
<evidence type="ECO:0000256" key="3">
    <source>
        <dbReference type="ARBA" id="ARBA00023242"/>
    </source>
</evidence>
<evidence type="ECO:0000256" key="1">
    <source>
        <dbReference type="ARBA" id="ARBA00004123"/>
    </source>
</evidence>
<evidence type="ECO:0000313" key="5">
    <source>
        <dbReference type="EMBL" id="OXG13905.1"/>
    </source>
</evidence>
<evidence type="ECO:0000259" key="4">
    <source>
        <dbReference type="Pfam" id="PF02751"/>
    </source>
</evidence>
<feature type="domain" description="Transcription initiation factor IIA gamma subunit C-terminal" evidence="4">
    <location>
        <begin position="16"/>
        <end position="59"/>
    </location>
</feature>
<comment type="subcellular location">
    <subcellularLocation>
        <location evidence="1">Nucleus</location>
    </subcellularLocation>
</comment>
<dbReference type="SUPFAM" id="SSF50784">
    <property type="entry name" value="Transcription factor IIA (TFIIA), beta-barrel domain"/>
    <property type="match status" value="1"/>
</dbReference>
<organism evidence="5 6">
    <name type="scientific">Cryptococcus neoformans Tu259-1</name>
    <dbReference type="NCBI Taxonomy" id="1230072"/>
    <lineage>
        <taxon>Eukaryota</taxon>
        <taxon>Fungi</taxon>
        <taxon>Dikarya</taxon>
        <taxon>Basidiomycota</taxon>
        <taxon>Agaricomycotina</taxon>
        <taxon>Tremellomycetes</taxon>
        <taxon>Tremellales</taxon>
        <taxon>Cryptococcaceae</taxon>
        <taxon>Cryptococcus</taxon>
        <taxon>Cryptococcus neoformans species complex</taxon>
    </lineage>
</organism>
<dbReference type="Gene3D" id="2.30.18.10">
    <property type="entry name" value="Transcription factor IIA (TFIIA), beta-barrel domain"/>
    <property type="match status" value="1"/>
</dbReference>
<reference evidence="5 6" key="1">
    <citation type="submission" date="2017-06" db="EMBL/GenBank/DDBJ databases">
        <title>Global population genomics of the pathogenic fungus Cryptococcus neoformans var. grubii.</title>
        <authorList>
            <person name="Cuomo C."/>
            <person name="Litvintseva A."/>
            <person name="Chen Y."/>
            <person name="Young S."/>
            <person name="Zeng Q."/>
            <person name="Chapman S."/>
            <person name="Gujja S."/>
            <person name="Saif S."/>
            <person name="Birren B."/>
        </authorList>
    </citation>
    <scope>NUCLEOTIDE SEQUENCE [LARGE SCALE GENOMIC DNA]</scope>
    <source>
        <strain evidence="5 6">Tu259-1</strain>
    </source>
</reference>
<keyword evidence="3" id="KW-0539">Nucleus</keyword>
<dbReference type="InterPro" id="IPR009088">
    <property type="entry name" value="TFIIA_b-brl"/>
</dbReference>
<name>A0A854Q7I6_CRYNE</name>
<dbReference type="OrthoDB" id="586585at2759"/>